<dbReference type="Pfam" id="PF01400">
    <property type="entry name" value="Astacin"/>
    <property type="match status" value="1"/>
</dbReference>
<keyword evidence="2 11" id="KW-0964">Secreted</keyword>
<dbReference type="SMART" id="SM00235">
    <property type="entry name" value="ZnMc"/>
    <property type="match status" value="1"/>
</dbReference>
<reference evidence="17" key="2">
    <citation type="submission" date="2015-08" db="UniProtKB">
        <authorList>
            <consortium name="WormBaseParasite"/>
        </authorList>
    </citation>
    <scope>IDENTIFICATION</scope>
</reference>
<evidence type="ECO:0000256" key="6">
    <source>
        <dbReference type="ARBA" id="ARBA00022801"/>
    </source>
</evidence>
<evidence type="ECO:0000256" key="9">
    <source>
        <dbReference type="ARBA" id="ARBA00023157"/>
    </source>
</evidence>
<dbReference type="PROSITE" id="PS01186">
    <property type="entry name" value="EGF_2"/>
    <property type="match status" value="1"/>
</dbReference>
<evidence type="ECO:0000256" key="3">
    <source>
        <dbReference type="ARBA" id="ARBA00022536"/>
    </source>
</evidence>
<dbReference type="PANTHER" id="PTHR10127">
    <property type="entry name" value="DISCOIDIN, CUB, EGF, LAMININ , AND ZINC METALLOPROTEASE DOMAIN CONTAINING"/>
    <property type="match status" value="1"/>
</dbReference>
<evidence type="ECO:0000256" key="4">
    <source>
        <dbReference type="ARBA" id="ARBA00022670"/>
    </source>
</evidence>
<evidence type="ECO:0000256" key="7">
    <source>
        <dbReference type="ARBA" id="ARBA00022833"/>
    </source>
</evidence>
<dbReference type="InterPro" id="IPR017050">
    <property type="entry name" value="Metallopeptidase_nem"/>
</dbReference>
<dbReference type="GO" id="GO:0008270">
    <property type="term" value="F:zinc ion binding"/>
    <property type="evidence" value="ECO:0007669"/>
    <property type="project" value="UniProtKB-UniRule"/>
</dbReference>
<keyword evidence="9" id="KW-1015">Disulfide bond</keyword>
<dbReference type="Pfam" id="PF00431">
    <property type="entry name" value="CUB"/>
    <property type="match status" value="1"/>
</dbReference>
<evidence type="ECO:0000313" key="16">
    <source>
        <dbReference type="Proteomes" id="UP000035680"/>
    </source>
</evidence>
<dbReference type="SUPFAM" id="SSF49854">
    <property type="entry name" value="Spermadhesin, CUB domain"/>
    <property type="match status" value="1"/>
</dbReference>
<evidence type="ECO:0000256" key="8">
    <source>
        <dbReference type="ARBA" id="ARBA00023049"/>
    </source>
</evidence>
<dbReference type="Proteomes" id="UP000035680">
    <property type="component" value="Unassembled WGS sequence"/>
</dbReference>
<dbReference type="Gene3D" id="3.40.390.10">
    <property type="entry name" value="Collagenase (Catalytic Domain)"/>
    <property type="match status" value="1"/>
</dbReference>
<evidence type="ECO:0000256" key="2">
    <source>
        <dbReference type="ARBA" id="ARBA00022525"/>
    </source>
</evidence>
<evidence type="ECO:0000256" key="11">
    <source>
        <dbReference type="PIRNR" id="PIRNR036365"/>
    </source>
</evidence>
<keyword evidence="10" id="KW-0325">Glycoprotein</keyword>
<evidence type="ECO:0000256" key="1">
    <source>
        <dbReference type="ARBA" id="ARBA00004613"/>
    </source>
</evidence>
<keyword evidence="14" id="KW-0812">Transmembrane</keyword>
<dbReference type="InterPro" id="IPR024079">
    <property type="entry name" value="MetalloPept_cat_dom_sf"/>
</dbReference>
<feature type="active site" evidence="12">
    <location>
        <position position="194"/>
    </location>
</feature>
<evidence type="ECO:0000259" key="15">
    <source>
        <dbReference type="PROSITE" id="PS51864"/>
    </source>
</evidence>
<dbReference type="WBParaSite" id="SVE_0260500.1">
    <property type="protein sequence ID" value="SVE_0260500.1"/>
    <property type="gene ID" value="SVE_0260500"/>
</dbReference>
<dbReference type="InterPro" id="IPR000859">
    <property type="entry name" value="CUB_dom"/>
</dbReference>
<organism evidence="16 17">
    <name type="scientific">Strongyloides venezuelensis</name>
    <name type="common">Threadworm</name>
    <dbReference type="NCBI Taxonomy" id="75913"/>
    <lineage>
        <taxon>Eukaryota</taxon>
        <taxon>Metazoa</taxon>
        <taxon>Ecdysozoa</taxon>
        <taxon>Nematoda</taxon>
        <taxon>Chromadorea</taxon>
        <taxon>Rhabditida</taxon>
        <taxon>Tylenchina</taxon>
        <taxon>Panagrolaimomorpha</taxon>
        <taxon>Strongyloidoidea</taxon>
        <taxon>Strongyloididae</taxon>
        <taxon>Strongyloides</taxon>
    </lineage>
</organism>
<keyword evidence="4 12" id="KW-0645">Protease</keyword>
<dbReference type="GO" id="GO:0006508">
    <property type="term" value="P:proteolysis"/>
    <property type="evidence" value="ECO:0007669"/>
    <property type="project" value="UniProtKB-KW"/>
</dbReference>
<accession>A0A0K0F1D1</accession>
<dbReference type="InterPro" id="IPR006026">
    <property type="entry name" value="Peptidase_Metallo"/>
</dbReference>
<keyword evidence="16" id="KW-1185">Reference proteome</keyword>
<evidence type="ECO:0000313" key="17">
    <source>
        <dbReference type="WBParaSite" id="SVE_0260500.1"/>
    </source>
</evidence>
<dbReference type="GO" id="GO:0018996">
    <property type="term" value="P:molting cycle, collagen and cuticulin-based cuticle"/>
    <property type="evidence" value="ECO:0007669"/>
    <property type="project" value="InterPro"/>
</dbReference>
<dbReference type="PRINTS" id="PR00480">
    <property type="entry name" value="ASTACIN"/>
</dbReference>
<dbReference type="GO" id="GO:0004222">
    <property type="term" value="F:metalloendopeptidase activity"/>
    <property type="evidence" value="ECO:0007669"/>
    <property type="project" value="UniProtKB-UniRule"/>
</dbReference>
<evidence type="ECO:0000256" key="14">
    <source>
        <dbReference type="SAM" id="Phobius"/>
    </source>
</evidence>
<dbReference type="PROSITE" id="PS51864">
    <property type="entry name" value="ASTACIN"/>
    <property type="match status" value="1"/>
</dbReference>
<name>A0A0K0F1D1_STRVS</name>
<comment type="caution">
    <text evidence="12">Lacks conserved residue(s) required for the propagation of feature annotation.</text>
</comment>
<keyword evidence="3" id="KW-0245">EGF-like domain</keyword>
<feature type="binding site" evidence="12">
    <location>
        <position position="203"/>
    </location>
    <ligand>
        <name>Zn(2+)</name>
        <dbReference type="ChEBI" id="CHEBI:29105"/>
        <note>catalytic</note>
    </ligand>
</feature>
<comment type="cofactor">
    <cofactor evidence="12 13">
        <name>Zn(2+)</name>
        <dbReference type="ChEBI" id="CHEBI:29105"/>
    </cofactor>
    <text evidence="12 13">Binds 1 zinc ion per subunit.</text>
</comment>
<feature type="transmembrane region" description="Helical" evidence="14">
    <location>
        <begin position="9"/>
        <end position="29"/>
    </location>
</feature>
<dbReference type="SUPFAM" id="SSF55486">
    <property type="entry name" value="Metalloproteases ('zincins'), catalytic domain"/>
    <property type="match status" value="1"/>
</dbReference>
<evidence type="ECO:0000256" key="13">
    <source>
        <dbReference type="RuleBase" id="RU361183"/>
    </source>
</evidence>
<protein>
    <recommendedName>
        <fullName evidence="11">Zinc metalloproteinase</fullName>
    </recommendedName>
</protein>
<feature type="domain" description="Peptidase M12A" evidence="15">
    <location>
        <begin position="99"/>
        <end position="300"/>
    </location>
</feature>
<dbReference type="InterPro" id="IPR000742">
    <property type="entry name" value="EGF"/>
</dbReference>
<dbReference type="InterPro" id="IPR001506">
    <property type="entry name" value="Peptidase_M12A"/>
</dbReference>
<sequence>MLVKNDDKFFFYFIFFCSIYCLIIRIYFWKILNNHNNQFVKIDQTSNNRLFEYSKVKTKGRISSDNLSKNLNYDIHDSSIYKKIDDLYVHESMFYRNKRKVVNKLKNKWNFPIVYEIEKDKFNETLINKVLQNIETETCIRFAKRNATNKSSQTVLKYFLGKTCVSYYGRQYSKIVQGIFLTKYCQNWKSVIHETLHALGLIHEQARYDRDKYVKINMSNVKRGCEKNFKIISSAITSTYNVSYDYGSIMHYHPYTWSKNNETTVAPIDDIYLNTLGSSGTASFNDFKALNLHYCQKKCNKTIECKNFGYQNPNKCGVCKCPDGFQGTLCNVKSKGKDNCGAIKSARNKVGKISVNGSKSCTFHIHAKENEKIDINLLNITFPKSRVCKANNCLEIKYKKDLSTTGARICEKLDNYTLKSEASKVVILYKSTNPRNSATILFRIYKKKNLPWNRKKQ</sequence>
<dbReference type="PIRSF" id="PIRSF036365">
    <property type="entry name" value="Astacin_nematoda"/>
    <property type="match status" value="1"/>
</dbReference>
<evidence type="ECO:0000256" key="12">
    <source>
        <dbReference type="PROSITE-ProRule" id="PRU01211"/>
    </source>
</evidence>
<evidence type="ECO:0000256" key="5">
    <source>
        <dbReference type="ARBA" id="ARBA00022723"/>
    </source>
</evidence>
<dbReference type="AlphaFoldDB" id="A0A0K0F1D1"/>
<dbReference type="InterPro" id="IPR035914">
    <property type="entry name" value="Sperma_CUB_dom_sf"/>
</dbReference>
<keyword evidence="5 12" id="KW-0479">Metal-binding</keyword>
<dbReference type="GO" id="GO:0005576">
    <property type="term" value="C:extracellular region"/>
    <property type="evidence" value="ECO:0007669"/>
    <property type="project" value="UniProtKB-SubCell"/>
</dbReference>
<keyword evidence="6 12" id="KW-0378">Hydrolase</keyword>
<proteinExistence type="predicted"/>
<keyword evidence="14" id="KW-1133">Transmembrane helix</keyword>
<reference evidence="16" key="1">
    <citation type="submission" date="2014-07" db="EMBL/GenBank/DDBJ databases">
        <authorList>
            <person name="Martin A.A"/>
            <person name="De Silva N."/>
        </authorList>
    </citation>
    <scope>NUCLEOTIDE SEQUENCE</scope>
</reference>
<keyword evidence="7 12" id="KW-0862">Zinc</keyword>
<keyword evidence="8 12" id="KW-0482">Metalloprotease</keyword>
<dbReference type="PANTHER" id="PTHR10127:SF802">
    <property type="entry name" value="ZINC METALLOPROTEINASE NAS-10"/>
    <property type="match status" value="1"/>
</dbReference>
<feature type="binding site" evidence="12">
    <location>
        <position position="197"/>
    </location>
    <ligand>
        <name>Zn(2+)</name>
        <dbReference type="ChEBI" id="CHEBI:29105"/>
        <note>catalytic</note>
    </ligand>
</feature>
<evidence type="ECO:0000256" key="10">
    <source>
        <dbReference type="ARBA" id="ARBA00023180"/>
    </source>
</evidence>
<feature type="binding site" evidence="12">
    <location>
        <position position="193"/>
    </location>
    <ligand>
        <name>Zn(2+)</name>
        <dbReference type="ChEBI" id="CHEBI:29105"/>
        <note>catalytic</note>
    </ligand>
</feature>
<comment type="subcellular location">
    <subcellularLocation>
        <location evidence="1 11">Secreted</location>
    </subcellularLocation>
</comment>
<keyword evidence="14" id="KW-0472">Membrane</keyword>